<dbReference type="OrthoDB" id="5308502at2759"/>
<feature type="transmembrane region" description="Helical" evidence="2">
    <location>
        <begin position="128"/>
        <end position="148"/>
    </location>
</feature>
<protein>
    <submittedName>
        <fullName evidence="3">Uncharacterized protein</fullName>
    </submittedName>
</protein>
<keyword evidence="2" id="KW-0472">Membrane</keyword>
<keyword evidence="4" id="KW-1185">Reference proteome</keyword>
<feature type="transmembrane region" description="Helical" evidence="2">
    <location>
        <begin position="342"/>
        <end position="362"/>
    </location>
</feature>
<dbReference type="InterPro" id="IPR018830">
    <property type="entry name" value="DUF2434"/>
</dbReference>
<feature type="transmembrane region" description="Helical" evidence="2">
    <location>
        <begin position="212"/>
        <end position="230"/>
    </location>
</feature>
<evidence type="ECO:0000256" key="1">
    <source>
        <dbReference type="SAM" id="MobiDB-lite"/>
    </source>
</evidence>
<dbReference type="EMBL" id="MU004183">
    <property type="protein sequence ID" value="KAF2500652.1"/>
    <property type="molecule type" value="Genomic_DNA"/>
</dbReference>
<feature type="region of interest" description="Disordered" evidence="1">
    <location>
        <begin position="433"/>
        <end position="506"/>
    </location>
</feature>
<dbReference type="Pfam" id="PF10361">
    <property type="entry name" value="DUF2434"/>
    <property type="match status" value="1"/>
</dbReference>
<name>A0A6A6R8C9_9PEZI</name>
<gene>
    <name evidence="3" type="ORF">BU16DRAFT_523424</name>
</gene>
<evidence type="ECO:0000256" key="2">
    <source>
        <dbReference type="SAM" id="Phobius"/>
    </source>
</evidence>
<feature type="transmembrane region" description="Helical" evidence="2">
    <location>
        <begin position="261"/>
        <end position="281"/>
    </location>
</feature>
<evidence type="ECO:0000313" key="3">
    <source>
        <dbReference type="EMBL" id="KAF2500652.1"/>
    </source>
</evidence>
<reference evidence="3" key="1">
    <citation type="journal article" date="2020" name="Stud. Mycol.">
        <title>101 Dothideomycetes genomes: a test case for predicting lifestyles and emergence of pathogens.</title>
        <authorList>
            <person name="Haridas S."/>
            <person name="Albert R."/>
            <person name="Binder M."/>
            <person name="Bloem J."/>
            <person name="Labutti K."/>
            <person name="Salamov A."/>
            <person name="Andreopoulos B."/>
            <person name="Baker S."/>
            <person name="Barry K."/>
            <person name="Bills G."/>
            <person name="Bluhm B."/>
            <person name="Cannon C."/>
            <person name="Castanera R."/>
            <person name="Culley D."/>
            <person name="Daum C."/>
            <person name="Ezra D."/>
            <person name="Gonzalez J."/>
            <person name="Henrissat B."/>
            <person name="Kuo A."/>
            <person name="Liang C."/>
            <person name="Lipzen A."/>
            <person name="Lutzoni F."/>
            <person name="Magnuson J."/>
            <person name="Mondo S."/>
            <person name="Nolan M."/>
            <person name="Ohm R."/>
            <person name="Pangilinan J."/>
            <person name="Park H.-J."/>
            <person name="Ramirez L."/>
            <person name="Alfaro M."/>
            <person name="Sun H."/>
            <person name="Tritt A."/>
            <person name="Yoshinaga Y."/>
            <person name="Zwiers L.-H."/>
            <person name="Turgeon B."/>
            <person name="Goodwin S."/>
            <person name="Spatafora J."/>
            <person name="Crous P."/>
            <person name="Grigoriev I."/>
        </authorList>
    </citation>
    <scope>NUCLEOTIDE SEQUENCE</scope>
    <source>
        <strain evidence="3">CBS 269.34</strain>
    </source>
</reference>
<sequence>MGLIDMRDLLQFPSGDNSSDTVINGVHFNLTALNLYNYTIYSNNTISNASKCYLIFEKYQPHMFTNGSWVNGTACNTPYYGIKTRGATSIGFAALFAATIVFSLINLRKHGRLFIREDKRFRAIGRRWQWYWMCFVAACGIISCITGVDVDRDYLQNIPIVLQSFFFCLALPGTLAMVWEATRHWGSWQERQIYDRDPFSLPQDDKRGKTEFWMPLVFYLFAWLNFFMVIPRSWTPLERQNSKDQQENIAKPAGTDVREKVGGILAALAFFVICFSLNHSLRHYKPRATGFWDKINSFCRDCPTKLFLSIVVLAIRVAYAIAMAWEWDISIFKYDVSVGWPFGLGWGSTLLIMVIMEIAGLVEENEDTVILQQRRDRGRIVDQELGLVKKPNWWSKSHADSHLTDEERMKALTTEVGGGRPTARNISANVELTNMNLRNRSRDRPAVDPFTDHSPQDSTSGNRPAAARTESDNASTMTGVSNTTRTSDRTLGENAQPQVIRSMLDV</sequence>
<dbReference type="AlphaFoldDB" id="A0A6A6R8C9"/>
<keyword evidence="2" id="KW-1133">Transmembrane helix</keyword>
<organism evidence="3 4">
    <name type="scientific">Lophium mytilinum</name>
    <dbReference type="NCBI Taxonomy" id="390894"/>
    <lineage>
        <taxon>Eukaryota</taxon>
        <taxon>Fungi</taxon>
        <taxon>Dikarya</taxon>
        <taxon>Ascomycota</taxon>
        <taxon>Pezizomycotina</taxon>
        <taxon>Dothideomycetes</taxon>
        <taxon>Pleosporomycetidae</taxon>
        <taxon>Mytilinidiales</taxon>
        <taxon>Mytilinidiaceae</taxon>
        <taxon>Lophium</taxon>
    </lineage>
</organism>
<feature type="transmembrane region" description="Helical" evidence="2">
    <location>
        <begin position="160"/>
        <end position="179"/>
    </location>
</feature>
<feature type="compositionally biased region" description="Basic and acidic residues" evidence="1">
    <location>
        <begin position="440"/>
        <end position="455"/>
    </location>
</feature>
<feature type="transmembrane region" description="Helical" evidence="2">
    <location>
        <begin position="86"/>
        <end position="107"/>
    </location>
</feature>
<evidence type="ECO:0000313" key="4">
    <source>
        <dbReference type="Proteomes" id="UP000799750"/>
    </source>
</evidence>
<proteinExistence type="predicted"/>
<dbReference type="Proteomes" id="UP000799750">
    <property type="component" value="Unassembled WGS sequence"/>
</dbReference>
<feature type="compositionally biased region" description="Polar residues" evidence="1">
    <location>
        <begin position="472"/>
        <end position="485"/>
    </location>
</feature>
<keyword evidence="2" id="KW-0812">Transmembrane</keyword>
<feature type="transmembrane region" description="Helical" evidence="2">
    <location>
        <begin position="302"/>
        <end position="322"/>
    </location>
</feature>
<accession>A0A6A6R8C9</accession>